<evidence type="ECO:0000313" key="3">
    <source>
        <dbReference type="Proteomes" id="UP000236319"/>
    </source>
</evidence>
<name>A0A2H6KBH5_9APIC</name>
<protein>
    <submittedName>
        <fullName evidence="2">Uncharacterized protein</fullName>
    </submittedName>
</protein>
<proteinExistence type="predicted"/>
<dbReference type="OrthoDB" id="364747at2759"/>
<dbReference type="AlphaFoldDB" id="A0A2H6KBH5"/>
<dbReference type="RefSeq" id="XP_028866580.1">
    <property type="nucleotide sequence ID" value="XM_029010747.1"/>
</dbReference>
<dbReference type="Proteomes" id="UP000236319">
    <property type="component" value="Unassembled WGS sequence"/>
</dbReference>
<dbReference type="GeneID" id="39874107"/>
<feature type="region of interest" description="Disordered" evidence="1">
    <location>
        <begin position="229"/>
        <end position="258"/>
    </location>
</feature>
<dbReference type="EMBL" id="BDSA01000002">
    <property type="protein sequence ID" value="GBE60337.1"/>
    <property type="molecule type" value="Genomic_DNA"/>
</dbReference>
<sequence>MDVEDAENEGVIGLEGFIINNAQEDEVNGGNHGNDSVPVVRPKINWRRRPMRHARLRAQFYNFGTNGMTQYRDGEVKKRFDSICENLGIVDKDGIYTLFLKRLDTRKKLESSHKNLEILVEALHYIQSMSCQRTISVRDALHKLRKRSGSLNLRRFVKYVSKLCAEANIQWLPVVPNANIIRQMLDDLILALRQSDTSNEVLPAAKEINISPEVARLFQDPCLSGLEEYLNTPSNKGEDDELSHGQDSPRQRQTHEDDVVKFPAARRSRMAAMIEEKYDLVRDTALRLVEWTEKCGLKPNFNMLNARSRTKLHCRKTFLASALHVTLLMERIQVHQKFLLNTWKVVRTSFYKNCSNMFMLVVQRVRDKYGVMLNSKFLTLTFLKHMLRNMDSSDIKNRDEPMKYDFRENYDVAEAEVSSNNLSNGLGDLNRNNEKTSLNFAPEIRFLGNVMGGRDSVDDTLWKFTPLSDDHGKTISTHKEIETHKTFEDVASYLTNMLGESDTDNGFPTRVASESSEEFNEKAWIQVPRYDDKGELAQCLSFEQIRALTLKLGYALGVVNKDEHRQPTMDPVLDAKLFEILTYYMDAFSMDRIGPLRKQPVSSYTSKQRSVVTWKQGKRKKYKSFAHVCYGPELAHTMANTFKRGMAVALIVEEERNSPI</sequence>
<organism evidence="2 3">
    <name type="scientific">Babesia ovata</name>
    <dbReference type="NCBI Taxonomy" id="189622"/>
    <lineage>
        <taxon>Eukaryota</taxon>
        <taxon>Sar</taxon>
        <taxon>Alveolata</taxon>
        <taxon>Apicomplexa</taxon>
        <taxon>Aconoidasida</taxon>
        <taxon>Piroplasmida</taxon>
        <taxon>Babesiidae</taxon>
        <taxon>Babesia</taxon>
    </lineage>
</organism>
<reference evidence="2 3" key="1">
    <citation type="journal article" date="2017" name="BMC Genomics">
        <title>Whole-genome assembly of Babesia ovata and comparative genomics between closely related pathogens.</title>
        <authorList>
            <person name="Yamagishi J."/>
            <person name="Asada M."/>
            <person name="Hakimi H."/>
            <person name="Tanaka T.Q."/>
            <person name="Sugimoto C."/>
            <person name="Kawazu S."/>
        </authorList>
    </citation>
    <scope>NUCLEOTIDE SEQUENCE [LARGE SCALE GENOMIC DNA]</scope>
    <source>
        <strain evidence="2 3">Miyake</strain>
    </source>
</reference>
<gene>
    <name evidence="2" type="ORF">BOVATA_018300</name>
</gene>
<evidence type="ECO:0000256" key="1">
    <source>
        <dbReference type="SAM" id="MobiDB-lite"/>
    </source>
</evidence>
<evidence type="ECO:0000313" key="2">
    <source>
        <dbReference type="EMBL" id="GBE60337.1"/>
    </source>
</evidence>
<keyword evidence="3" id="KW-1185">Reference proteome</keyword>
<feature type="compositionally biased region" description="Basic and acidic residues" evidence="1">
    <location>
        <begin position="242"/>
        <end position="258"/>
    </location>
</feature>
<dbReference type="VEuPathDB" id="PiroplasmaDB:BOVATA_018300"/>
<accession>A0A2H6KBH5</accession>
<comment type="caution">
    <text evidence="2">The sequence shown here is derived from an EMBL/GenBank/DDBJ whole genome shotgun (WGS) entry which is preliminary data.</text>
</comment>